<keyword evidence="3 9" id="KW-0813">Transport</keyword>
<evidence type="ECO:0000256" key="10">
    <source>
        <dbReference type="SAM" id="MobiDB-lite"/>
    </source>
</evidence>
<dbReference type="InterPro" id="IPR042186">
    <property type="entry name" value="FimD_plug_dom"/>
</dbReference>
<evidence type="ECO:0000256" key="3">
    <source>
        <dbReference type="ARBA" id="ARBA00022448"/>
    </source>
</evidence>
<evidence type="ECO:0000259" key="12">
    <source>
        <dbReference type="Pfam" id="PF13954"/>
    </source>
</evidence>
<evidence type="ECO:0000256" key="5">
    <source>
        <dbReference type="ARBA" id="ARBA00022692"/>
    </source>
</evidence>
<reference evidence="13 14" key="1">
    <citation type="submission" date="2018-02" db="EMBL/GenBank/DDBJ databases">
        <title>Lelliotia aquatilis sp. nov., isolated from drinking water.</title>
        <authorList>
            <person name="Kaempfer P."/>
            <person name="Glaeser S."/>
            <person name="Exner M."/>
            <person name="Doijad S."/>
            <person name="Chakraborty T."/>
        </authorList>
    </citation>
    <scope>NUCLEOTIDE SEQUENCE [LARGE SCALE GENOMIC DNA]</scope>
    <source>
        <strain evidence="13 14">6331-17</strain>
    </source>
</reference>
<dbReference type="Proteomes" id="UP000237025">
    <property type="component" value="Unassembled WGS sequence"/>
</dbReference>
<dbReference type="SUPFAM" id="SSF141729">
    <property type="entry name" value="FimD N-terminal domain-like"/>
    <property type="match status" value="1"/>
</dbReference>
<evidence type="ECO:0000256" key="2">
    <source>
        <dbReference type="ARBA" id="ARBA00008064"/>
    </source>
</evidence>
<evidence type="ECO:0000256" key="4">
    <source>
        <dbReference type="ARBA" id="ARBA00022452"/>
    </source>
</evidence>
<protein>
    <submittedName>
        <fullName evidence="13">Pilin outer membrane usher protein SafC</fullName>
    </submittedName>
</protein>
<feature type="region of interest" description="Disordered" evidence="10">
    <location>
        <begin position="103"/>
        <end position="123"/>
    </location>
</feature>
<dbReference type="InterPro" id="IPR043142">
    <property type="entry name" value="PapC-like_C_sf"/>
</dbReference>
<keyword evidence="6" id="KW-0732">Signal</keyword>
<dbReference type="RefSeq" id="WP_103950067.1">
    <property type="nucleotide sequence ID" value="NZ_PQVT01000007.1"/>
</dbReference>
<proteinExistence type="inferred from homology"/>
<dbReference type="PANTHER" id="PTHR30451">
    <property type="entry name" value="OUTER MEMBRANE USHER PROTEIN"/>
    <property type="match status" value="1"/>
</dbReference>
<sequence>MKYTRLALAIGLVCLLERVSAKEWAFDEGVLGGAVDVSVFNAGGQMPGNYQVDVLLNGERVDTRDIKFSAVKDAQGRSRLQPCLSAEQLSHYGVKTDDYPDLLGKGGDGSGDTATGEGTTKGDDKAGACVHLEAISQAKAEYNFNEQQLLLSIPQVALRPELRGIAPTELWDDGVPALLLNYNANTSKTTFASGNEQSSYVQLNPGANLGAWRLRNQTNWQRQGDEPGKWQTLMTYAERGLYENKSRLTVGERFTPSDIFDTVPFRGVMVGTDNSMVPYYQREFAPVVRGIARTQARVEVKQNGYTVYSASVAPGPFALTDLSVPGSGGDLEVTVRESDGQQQVFTVPYQTPAIALREGYLDYNVMMGQYRPAQSGTDRASVGQFTLMYGLPWNLTAYGGLQGAEHFNAVAVGLGMSLGDWGSLSLDAIESRGTRRREKTEKGGTWRVRYSKEFDTTNTTFTLASYQYASSGYYSLSDVLDSYGYDAFSDAQSGYNGDDRRKSTTSMTVSQSIGEVGSLSMSGRREDYWNRPGHEETFSLGYSVGFKQVTASLNWSRSKHIGGNGDNGMDNLTNLSLSFPLDQWLGGNTYASYQYTAPSQSPGTQDLQLSGQGFDRQLNWNLSQSYQAGEENRSSDSSAVNLNWQGQYGVLGGGYRYSPDTKQVTGSVSGGMVAYAHGVTFGQPLSDTVGVIEAPGASGVEVSNWPGVKTDFRGYTLMSGLSAYQENTLNLDPTSLAGDADIEQTSVKVIPTQGAVIPARFRTRVGARGLMTLSRKDGSVIPLGAVVQINDVTAGIMGDDGQVYLTGLPDKGTLLVKWGGKQQCEASYTLPAEKGPAGIYVMKGECE</sequence>
<dbReference type="Gene3D" id="3.10.20.410">
    <property type="match status" value="1"/>
</dbReference>
<dbReference type="Gene3D" id="2.60.40.3110">
    <property type="match status" value="1"/>
</dbReference>
<evidence type="ECO:0000256" key="1">
    <source>
        <dbReference type="ARBA" id="ARBA00004571"/>
    </source>
</evidence>
<keyword evidence="4" id="KW-1134">Transmembrane beta strand</keyword>
<dbReference type="Pfam" id="PF13954">
    <property type="entry name" value="PapC_N"/>
    <property type="match status" value="1"/>
</dbReference>
<evidence type="ECO:0000256" key="8">
    <source>
        <dbReference type="ARBA" id="ARBA00023237"/>
    </source>
</evidence>
<comment type="caution">
    <text evidence="13">The sequence shown here is derived from an EMBL/GenBank/DDBJ whole genome shotgun (WGS) entry which is preliminary data.</text>
</comment>
<dbReference type="InterPro" id="IPR025949">
    <property type="entry name" value="PapC-like_C"/>
</dbReference>
<accession>A0ABX4ZXB9</accession>
<dbReference type="Gene3D" id="2.60.40.2610">
    <property type="entry name" value="Outer membrane usher protein FimD, plug domain"/>
    <property type="match status" value="1"/>
</dbReference>
<dbReference type="EMBL" id="PQVW01000017">
    <property type="protein sequence ID" value="POZ20532.1"/>
    <property type="molecule type" value="Genomic_DNA"/>
</dbReference>
<comment type="similarity">
    <text evidence="2 9">Belongs to the fimbrial export usher family.</text>
</comment>
<comment type="subcellular location">
    <subcellularLocation>
        <location evidence="1 9">Cell outer membrane</location>
        <topology evidence="1 9">Multi-pass membrane protein</topology>
    </subcellularLocation>
</comment>
<name>A0ABX4ZXB9_9ENTR</name>
<dbReference type="PANTHER" id="PTHR30451:SF9">
    <property type="entry name" value="F1 CAPSULE-ANCHORING PROTEIN"/>
    <property type="match status" value="1"/>
</dbReference>
<keyword evidence="8 9" id="KW-0998">Cell outer membrane</keyword>
<keyword evidence="5 9" id="KW-0812">Transmembrane</keyword>
<dbReference type="Gene3D" id="2.60.40.2070">
    <property type="match status" value="1"/>
</dbReference>
<dbReference type="InterPro" id="IPR025885">
    <property type="entry name" value="PapC_N"/>
</dbReference>
<evidence type="ECO:0000256" key="6">
    <source>
        <dbReference type="ARBA" id="ARBA00022729"/>
    </source>
</evidence>
<gene>
    <name evidence="13" type="ORF">C3712_18120</name>
</gene>
<dbReference type="InterPro" id="IPR037224">
    <property type="entry name" value="PapC_N_sf"/>
</dbReference>
<evidence type="ECO:0000256" key="7">
    <source>
        <dbReference type="ARBA" id="ARBA00023136"/>
    </source>
</evidence>
<keyword evidence="7 9" id="KW-0472">Membrane</keyword>
<dbReference type="InterPro" id="IPR018030">
    <property type="entry name" value="Fimbrial_membr_usher_CS"/>
</dbReference>
<evidence type="ECO:0000313" key="14">
    <source>
        <dbReference type="Proteomes" id="UP000237025"/>
    </source>
</evidence>
<evidence type="ECO:0000313" key="13">
    <source>
        <dbReference type="EMBL" id="POZ20532.1"/>
    </source>
</evidence>
<keyword evidence="14" id="KW-1185">Reference proteome</keyword>
<keyword evidence="9" id="KW-1029">Fimbrium biogenesis</keyword>
<feature type="domain" description="PapC N-terminal" evidence="12">
    <location>
        <begin position="26"/>
        <end position="185"/>
    </location>
</feature>
<organism evidence="13 14">
    <name type="scientific">Lelliottia aquatilis</name>
    <dbReference type="NCBI Taxonomy" id="2080838"/>
    <lineage>
        <taxon>Bacteria</taxon>
        <taxon>Pseudomonadati</taxon>
        <taxon>Pseudomonadota</taxon>
        <taxon>Gammaproteobacteria</taxon>
        <taxon>Enterobacterales</taxon>
        <taxon>Enterobacteriaceae</taxon>
        <taxon>Lelliottia</taxon>
    </lineage>
</organism>
<dbReference type="InterPro" id="IPR000015">
    <property type="entry name" value="Fimb_usher"/>
</dbReference>
<evidence type="ECO:0000256" key="9">
    <source>
        <dbReference type="RuleBase" id="RU003884"/>
    </source>
</evidence>
<dbReference type="PROSITE" id="PS01151">
    <property type="entry name" value="FIMBRIAL_USHER"/>
    <property type="match status" value="1"/>
</dbReference>
<dbReference type="Pfam" id="PF00577">
    <property type="entry name" value="Usher"/>
    <property type="match status" value="1"/>
</dbReference>
<evidence type="ECO:0000259" key="11">
    <source>
        <dbReference type="Pfam" id="PF13953"/>
    </source>
</evidence>
<dbReference type="Pfam" id="PF13953">
    <property type="entry name" value="PapC_C"/>
    <property type="match status" value="1"/>
</dbReference>
<feature type="domain" description="PapC-like C-terminal" evidence="11">
    <location>
        <begin position="770"/>
        <end position="832"/>
    </location>
</feature>